<keyword evidence="1" id="KW-0812">Transmembrane</keyword>
<dbReference type="AlphaFoldDB" id="A0A2X2TN22"/>
<accession>A0A2X2TN22</accession>
<organism evidence="3 4">
    <name type="scientific">Capnocytophaga ochracea</name>
    <dbReference type="NCBI Taxonomy" id="1018"/>
    <lineage>
        <taxon>Bacteria</taxon>
        <taxon>Pseudomonadati</taxon>
        <taxon>Bacteroidota</taxon>
        <taxon>Flavobacteriia</taxon>
        <taxon>Flavobacteriales</taxon>
        <taxon>Flavobacteriaceae</taxon>
        <taxon>Capnocytophaga</taxon>
    </lineage>
</organism>
<protein>
    <recommendedName>
        <fullName evidence="2">Lipocalin-like domain-containing protein</fullName>
    </recommendedName>
</protein>
<evidence type="ECO:0000313" key="3">
    <source>
        <dbReference type="EMBL" id="SQA78979.1"/>
    </source>
</evidence>
<dbReference type="PROSITE" id="PS51257">
    <property type="entry name" value="PROKAR_LIPOPROTEIN"/>
    <property type="match status" value="1"/>
</dbReference>
<evidence type="ECO:0000259" key="2">
    <source>
        <dbReference type="Pfam" id="PF13648"/>
    </source>
</evidence>
<feature type="transmembrane region" description="Helical" evidence="1">
    <location>
        <begin position="12"/>
        <end position="32"/>
    </location>
</feature>
<dbReference type="Proteomes" id="UP000249891">
    <property type="component" value="Unassembled WGS sequence"/>
</dbReference>
<evidence type="ECO:0000256" key="1">
    <source>
        <dbReference type="SAM" id="Phobius"/>
    </source>
</evidence>
<dbReference type="RefSeq" id="WP_128091924.1">
    <property type="nucleotide sequence ID" value="NZ_UARG01000017.1"/>
</dbReference>
<name>A0A2X2TN22_CAPOC</name>
<dbReference type="InterPro" id="IPR024311">
    <property type="entry name" value="Lipocalin-like"/>
</dbReference>
<proteinExistence type="predicted"/>
<dbReference type="Pfam" id="PF13648">
    <property type="entry name" value="Lipocalin_4"/>
    <property type="match status" value="1"/>
</dbReference>
<reference evidence="3 4" key="1">
    <citation type="submission" date="2018-06" db="EMBL/GenBank/DDBJ databases">
        <authorList>
            <consortium name="Pathogen Informatics"/>
            <person name="Doyle S."/>
        </authorList>
    </citation>
    <scope>NUCLEOTIDE SEQUENCE [LARGE SCALE GENOMIC DNA]</scope>
    <source>
        <strain evidence="3 4">NCTC11546</strain>
    </source>
</reference>
<keyword evidence="1" id="KW-1133">Transmembrane helix</keyword>
<evidence type="ECO:0000313" key="4">
    <source>
        <dbReference type="Proteomes" id="UP000249891"/>
    </source>
</evidence>
<feature type="domain" description="Lipocalin-like" evidence="2">
    <location>
        <begin position="47"/>
        <end position="144"/>
    </location>
</feature>
<sequence length="165" mass="18191">MKNKSKNVAWATFRTATQVVAIMAVILVTLIACGKSDSGGSVDNKNLIGTWKLESRTIDGKDIKDFTYKGQKIREDDCYKMNKLVFTDKEVVAYSYNPSITNINQCEEEVATSSYVVSGNTIVFKGKEKAGSTTISVVGNKLTFSYSGEDDEGNKHTSIETYVKQ</sequence>
<dbReference type="EMBL" id="UARG01000017">
    <property type="protein sequence ID" value="SQA78979.1"/>
    <property type="molecule type" value="Genomic_DNA"/>
</dbReference>
<gene>
    <name evidence="3" type="ORF">NCTC11546_02231</name>
</gene>
<keyword evidence="1" id="KW-0472">Membrane</keyword>